<evidence type="ECO:0000256" key="1">
    <source>
        <dbReference type="SAM" id="MobiDB-lite"/>
    </source>
</evidence>
<organism evidence="2 3">
    <name type="scientific">Naegleria fowleri</name>
    <name type="common">Brain eating amoeba</name>
    <dbReference type="NCBI Taxonomy" id="5763"/>
    <lineage>
        <taxon>Eukaryota</taxon>
        <taxon>Discoba</taxon>
        <taxon>Heterolobosea</taxon>
        <taxon>Tetramitia</taxon>
        <taxon>Eutetramitia</taxon>
        <taxon>Vahlkampfiidae</taxon>
        <taxon>Naegleria</taxon>
    </lineage>
</organism>
<evidence type="ECO:0000313" key="3">
    <source>
        <dbReference type="Proteomes" id="UP000444721"/>
    </source>
</evidence>
<dbReference type="PANTHER" id="PTHR15922:SF2">
    <property type="entry name" value="NBAS SUBUNIT OF NRZ TETHERING COMPLEX"/>
    <property type="match status" value="1"/>
</dbReference>
<dbReference type="PANTHER" id="PTHR15922">
    <property type="entry name" value="NEUROBLASTOMA-AMPLIFIED SEQUENCE"/>
    <property type="match status" value="1"/>
</dbReference>
<reference evidence="2 3" key="1">
    <citation type="journal article" date="2019" name="Sci. Rep.">
        <title>Nanopore sequencing improves the draft genome of the human pathogenic amoeba Naegleria fowleri.</title>
        <authorList>
            <person name="Liechti N."/>
            <person name="Schurch N."/>
            <person name="Bruggmann R."/>
            <person name="Wittwer M."/>
        </authorList>
    </citation>
    <scope>NUCLEOTIDE SEQUENCE [LARGE SCALE GENOMIC DNA]</scope>
    <source>
        <strain evidence="2 3">ATCC 30894</strain>
    </source>
</reference>
<dbReference type="EMBL" id="VFQX01000048">
    <property type="protein sequence ID" value="KAF0975222.1"/>
    <property type="molecule type" value="Genomic_DNA"/>
</dbReference>
<feature type="compositionally biased region" description="Acidic residues" evidence="1">
    <location>
        <begin position="1868"/>
        <end position="1878"/>
    </location>
</feature>
<protein>
    <submittedName>
        <fullName evidence="2">Uncharacterized protein</fullName>
    </submittedName>
</protein>
<sequence>MSTPQHAGHSVVNRDDDEHHHSDEETIALYEFEEVEDQSVQMKKKLFLTDYILTNDDRNDESSKGHVFSKLAKFISTIYDAYIKSEKLANDDSNINYRQAIIEKYQQNWSIEYSSTGLYTLKDSTLKLHNEDMVPIASAKSLEWMDARKILSVNNNFVSVTNCDDGTIRIYSSDLKSQIGLIDLSTFLHFDKSPLFRSAISNVKLQTIASTERYDILFQYDSSLYQIPMAKDVSTIQLYRLDISSNQIEAFDVYETENGEKMLAIVLAHSEQECLLLKYPLEESSKLIAIQTSEKKKTKRRKVSLDYIKNQNDFFSPKPKMIFSPDGLYCAFLSSSKKFFTYRVPFPFIDDSRVVASSSLEHILEFNWLSPSSVILCNDSNEMYAIEISSKKNILGDGDVTEDIEGIPFISNAHNGKFFLLEYDPNITQLKVDQQVLLLQEQQRLTEKLQNSSDSSLLSAFSTLFSFLFPKVVPPSDELKEENMIPSTLSLAYRVYRFYQKTPEKEFSEKLNQGDLEEALSLAKTFNLDIDEVYKKMWKRHVISLESISKLKLVSDKMYILNECACRIAGNEEVMRHLLECGLDISNTLLSEETNCEDLSHRASLLKNCSEKAKGILEIRRKLLLYLDRLDLYLDLAPQQVSLGSVYKGDQYHYFRDCNIVSYAKERASMKDFSSLKAIFTYCLPFNDSNWVSRNLNPQDILDIISCIPESVPPHEYKDLLPGVEKKGTYMTQWNNLFMRRKDQDYSEKLMEKPQVAYPYSQEITDWYLSRAEAIDTVSGMVSYAESLLEIGMKRNVKRLEDKLNELNFLSLMIYNRGNLFNLNKQLLSVKDYESNLTNFDKFKLLINKTSTDIVSQILNKGLNFISHCDDDEKTGKESLLYKYMLQELAPHHLYQCAKIFEYCNGPNATPLFTDSDVLAMLAVECIYSCKNFSDNAENIIRIINALPTGNIHEELEQQINNIRDHTVALTVLSKYSISTSLSLTTEFEFVGKTIVEELVQKCIKTGSASDKSFQSLYSDLKTLHSTVLHHLTQQEVYSQFLKNCCLSGHAHLAYEYITRDKILPCIDADEIIYQATAELINSSTEPTDSSIMIADKCISLHRSLLSGKYIPSSNEERWTKEVGILEAFRIIGKEFPNHQPALFLRKTSIVDIIKYLIENNHTGTDETTLEIFYNICRLLGGNESDLKGVKMLTIEDSLQKAESGNLEVVRTLMKQNHKGVYKHCARLCIDTKCKISNEERLEFASYAVRNCPSSELSEMLSNYEIVESQQFLSTTEATNDLSLSNSILVAHREFSKLAKENAHLFSSISVSGVTPIYYSCSENSFVSHFGISATKELDKVFRTKLIEIQLMISSGTEKVDSQCLLDFATLSLTNGYIMSFVSILLKLPLEHIDSVKKLFDSILSSQPQNTPISAVEMLIELFTLYFALRLLLLENPESLTEYYDEMNLNDIEKSLEGNTTETNELTSILYHFLKFYNGLLYLCNHFSELSIFSSQKLSCLQFITDETYRETVLSDLSKTQNMEQFKTALNIAQKLSMDTSKQYLNFLDHILNKEEMLDSEKSFIHEIASSTPKENVISIVHNKLNPISRATSGSNLLKISFLMELLLDKGLSDYTPQKDLVDFLSREHVGVDFFVLISEKTDTSKMIELLKPILNHKFVGIVLDLLKPIKKVDHSQIYSFVVTETLGNAKIDAKERAELVLPFISCLIQKDIKTLINKLSFDNAFKMPLAVRLSFMRNILNTDIAENSSLANYVKNTIFKMSVAKRLFQRQELEYLLEEWDKFLRDHVDLMHVLSETIVYTKNPSCISNILQDLQEEYKQVFDVSKTDKISLPLFFHLDTTQCYLKTVEGIVQCLVEYAEEISKESDSEEDDAEEEDKFLNAESNDESGEVDIHWPPLNAKMGCAYLKIILKSIVERQDFQDLLNTLINYIDSVAKDQDDLPVRTRIALVRILRDFKKTIPGASSPSTSLAVTSSPGAGGEEIISLSSKDHAIATTDTNTATEASSNNITSKHEDDQTTLLAIYQTRDTVAENFPSHKTLLHSCTPPSEDFEKQLEELINISATEAQYRSLSFILRIWFKGKQHKEFLESLLLKVLRALIEKHHVKDKVLLEIALEHVELLSEKKGNDFVKFIFEKDGQDLLGCKFALQVKHKTTNVLALDRIKYIAETKPTLLDSDSMNDIICTCIMNGYTSTLIHIDTILTYILDGQHLKLYEECEAQFIAELVLISFKQSAPQFTLFACEYVQRKIFGMHDMFGGDWNSHLFLLRRYLQQQQTLPINMNHHEEEEDEEYSTIVRELCRAALHKLDIRQ</sequence>
<gene>
    <name evidence="2" type="ORF">FDP41_005975</name>
</gene>
<dbReference type="Proteomes" id="UP000444721">
    <property type="component" value="Unassembled WGS sequence"/>
</dbReference>
<proteinExistence type="predicted"/>
<keyword evidence="3" id="KW-1185">Reference proteome</keyword>
<evidence type="ECO:0000313" key="2">
    <source>
        <dbReference type="EMBL" id="KAF0975222.1"/>
    </source>
</evidence>
<comment type="caution">
    <text evidence="2">The sequence shown here is derived from an EMBL/GenBank/DDBJ whole genome shotgun (WGS) entry which is preliminary data.</text>
</comment>
<dbReference type="VEuPathDB" id="AmoebaDB:NF0101450"/>
<feature type="region of interest" description="Disordered" evidence="1">
    <location>
        <begin position="1"/>
        <end position="22"/>
    </location>
</feature>
<dbReference type="GO" id="GO:0070939">
    <property type="term" value="C:Dsl1/NZR complex"/>
    <property type="evidence" value="ECO:0007669"/>
    <property type="project" value="TreeGrafter"/>
</dbReference>
<dbReference type="GO" id="GO:0006890">
    <property type="term" value="P:retrograde vesicle-mediated transport, Golgi to endoplasmic reticulum"/>
    <property type="evidence" value="ECO:0007669"/>
    <property type="project" value="TreeGrafter"/>
</dbReference>
<dbReference type="VEuPathDB" id="AmoebaDB:NfTy_043680"/>
<accession>A0A6A5BJZ3</accession>
<dbReference type="GeneID" id="68113193"/>
<name>A0A6A5BJZ3_NAEFO</name>
<dbReference type="RefSeq" id="XP_044559935.1">
    <property type="nucleotide sequence ID" value="XM_044709558.1"/>
</dbReference>
<dbReference type="OMA" id="SSIMIAD"/>
<dbReference type="GO" id="GO:0000149">
    <property type="term" value="F:SNARE binding"/>
    <property type="evidence" value="ECO:0007669"/>
    <property type="project" value="TreeGrafter"/>
</dbReference>
<feature type="compositionally biased region" description="Basic and acidic residues" evidence="1">
    <location>
        <begin position="12"/>
        <end position="22"/>
    </location>
</feature>
<dbReference type="VEuPathDB" id="AmoebaDB:FDP41_005975"/>
<feature type="region of interest" description="Disordered" evidence="1">
    <location>
        <begin position="1864"/>
        <end position="1893"/>
    </location>
</feature>
<dbReference type="OrthoDB" id="19988at2759"/>